<dbReference type="AlphaFoldDB" id="A0A3S4MEQ4"/>
<proteinExistence type="predicted"/>
<dbReference type="RefSeq" id="WP_128267427.1">
    <property type="nucleotide sequence ID" value="NZ_JACCJA010000002.1"/>
</dbReference>
<reference evidence="1 2" key="1">
    <citation type="submission" date="2019-01" db="EMBL/GenBank/DDBJ databases">
        <title>Whole genome sequence of Lactococcus lactis isolated from cow milk.</title>
        <authorList>
            <person name="Sundararaman A."/>
            <person name="Tamang J.-P."/>
            <person name="Halami P."/>
        </authorList>
    </citation>
    <scope>NUCLEOTIDE SEQUENCE [LARGE SCALE GENOMIC DNA]</scope>
    <source>
        <strain evidence="1 2">C2D</strain>
    </source>
</reference>
<name>A0A3S4MEQ4_9LACT</name>
<evidence type="ECO:0000313" key="1">
    <source>
        <dbReference type="EMBL" id="RWR49609.1"/>
    </source>
</evidence>
<gene>
    <name evidence="1" type="ORF">EO246_00355</name>
</gene>
<dbReference type="Proteomes" id="UP000285859">
    <property type="component" value="Unassembled WGS sequence"/>
</dbReference>
<protein>
    <submittedName>
        <fullName evidence="1">Uncharacterized protein</fullName>
    </submittedName>
</protein>
<sequence length="235" mass="27799">MESEMFTVPEIAEIGYKKFEIDTEDTEAFQKQIRKVIEEKIKNGNEIFQPIGKKKSTKKAKNPARAYRQEVKDSIIDEELFDYLREQSKKDTIERFKSRSDYDSEALVMNADFQEFVEKQEFPEEVGRWEGLTEAHPRVKDKRANIISEALFAYLSSNRFSYSTKEISSFLPIFDPVFIREKLFFENFELDLKGLVSDMNHYDSLFECQGDLSGKDRQLEDKLKDWKSYAWLKNK</sequence>
<comment type="caution">
    <text evidence="1">The sequence shown here is derived from an EMBL/GenBank/DDBJ whole genome shotgun (WGS) entry which is preliminary data.</text>
</comment>
<evidence type="ECO:0000313" key="2">
    <source>
        <dbReference type="Proteomes" id="UP000285859"/>
    </source>
</evidence>
<dbReference type="EMBL" id="SAXH01000001">
    <property type="protein sequence ID" value="RWR49609.1"/>
    <property type="molecule type" value="Genomic_DNA"/>
</dbReference>
<accession>A0A3S4MEQ4</accession>
<organism evidence="1 2">
    <name type="scientific">Lactococcus lactis</name>
    <dbReference type="NCBI Taxonomy" id="1358"/>
    <lineage>
        <taxon>Bacteria</taxon>
        <taxon>Bacillati</taxon>
        <taxon>Bacillota</taxon>
        <taxon>Bacilli</taxon>
        <taxon>Lactobacillales</taxon>
        <taxon>Streptococcaceae</taxon>
        <taxon>Lactococcus</taxon>
    </lineage>
</organism>